<evidence type="ECO:0000313" key="6">
    <source>
        <dbReference type="EnsemblPlants" id="PGSC0003DMT400068627"/>
    </source>
</evidence>
<proteinExistence type="inferred from homology"/>
<dbReference type="CDD" id="cd20544">
    <property type="entry name" value="CYCLIN_AtCycD-like_rpt2"/>
    <property type="match status" value="1"/>
</dbReference>
<dbReference type="GO" id="GO:0051301">
    <property type="term" value="P:cell division"/>
    <property type="evidence" value="ECO:0007669"/>
    <property type="project" value="UniProtKB-KW"/>
</dbReference>
<keyword evidence="1" id="KW-0132">Cell division</keyword>
<name>M1CJA9_SOLTU</name>
<dbReference type="SUPFAM" id="SSF47954">
    <property type="entry name" value="Cyclin-like"/>
    <property type="match status" value="1"/>
</dbReference>
<dbReference type="Proteomes" id="UP000011115">
    <property type="component" value="Unassembled WGS sequence"/>
</dbReference>
<dbReference type="GO" id="GO:0005634">
    <property type="term" value="C:nucleus"/>
    <property type="evidence" value="ECO:0000318"/>
    <property type="project" value="GO_Central"/>
</dbReference>
<accession>M1CJA9</accession>
<dbReference type="InterPro" id="IPR039361">
    <property type="entry name" value="Cyclin"/>
</dbReference>
<evidence type="ECO:0000256" key="4">
    <source>
        <dbReference type="RuleBase" id="RU000383"/>
    </source>
</evidence>
<dbReference type="AlphaFoldDB" id="M1CJA9"/>
<dbReference type="PANTHER" id="PTHR10177">
    <property type="entry name" value="CYCLINS"/>
    <property type="match status" value="1"/>
</dbReference>
<dbReference type="GO" id="GO:0000082">
    <property type="term" value="P:G1/S transition of mitotic cell cycle"/>
    <property type="evidence" value="ECO:0000318"/>
    <property type="project" value="GO_Central"/>
</dbReference>
<dbReference type="GO" id="GO:0005737">
    <property type="term" value="C:cytoplasm"/>
    <property type="evidence" value="ECO:0000318"/>
    <property type="project" value="GO_Central"/>
</dbReference>
<dbReference type="Gene3D" id="1.10.472.10">
    <property type="entry name" value="Cyclin-like"/>
    <property type="match status" value="1"/>
</dbReference>
<feature type="domain" description="Cyclin-like" evidence="5">
    <location>
        <begin position="102"/>
        <end position="189"/>
    </location>
</feature>
<evidence type="ECO:0000256" key="1">
    <source>
        <dbReference type="ARBA" id="ARBA00022618"/>
    </source>
</evidence>
<dbReference type="InParanoid" id="M1CJA9"/>
<dbReference type="Pfam" id="PF00134">
    <property type="entry name" value="Cyclin_N"/>
    <property type="match status" value="1"/>
</dbReference>
<dbReference type="InterPro" id="IPR013763">
    <property type="entry name" value="Cyclin-like_dom"/>
</dbReference>
<keyword evidence="2 4" id="KW-0195">Cyclin</keyword>
<dbReference type="InterPro" id="IPR048258">
    <property type="entry name" value="Cyclins_cyclin-box"/>
</dbReference>
<dbReference type="Pfam" id="PF02984">
    <property type="entry name" value="Cyclin_C"/>
    <property type="match status" value="1"/>
</dbReference>
<evidence type="ECO:0000256" key="3">
    <source>
        <dbReference type="ARBA" id="ARBA00023306"/>
    </source>
</evidence>
<keyword evidence="3" id="KW-0131">Cell cycle</keyword>
<evidence type="ECO:0000313" key="7">
    <source>
        <dbReference type="Proteomes" id="UP000011115"/>
    </source>
</evidence>
<keyword evidence="7" id="KW-1185">Reference proteome</keyword>
<dbReference type="HOGENOM" id="CLU_048040_0_0_1"/>
<reference evidence="6" key="2">
    <citation type="submission" date="2015-06" db="UniProtKB">
        <authorList>
            <consortium name="EnsemblPlants"/>
        </authorList>
    </citation>
    <scope>IDENTIFICATION</scope>
    <source>
        <strain evidence="6">DM1-3 516 R44</strain>
    </source>
</reference>
<dbReference type="EnsemblPlants" id="PGSC0003DMT400068627">
    <property type="protein sequence ID" value="PGSC0003DMT400068627"/>
    <property type="gene ID" value="PGSC0003DMG400026685"/>
</dbReference>
<dbReference type="InterPro" id="IPR036915">
    <property type="entry name" value="Cyclin-like_sf"/>
</dbReference>
<organism evidence="6 7">
    <name type="scientific">Solanum tuberosum</name>
    <name type="common">Potato</name>
    <dbReference type="NCBI Taxonomy" id="4113"/>
    <lineage>
        <taxon>Eukaryota</taxon>
        <taxon>Viridiplantae</taxon>
        <taxon>Streptophyta</taxon>
        <taxon>Embryophyta</taxon>
        <taxon>Tracheophyta</taxon>
        <taxon>Spermatophyta</taxon>
        <taxon>Magnoliopsida</taxon>
        <taxon>eudicotyledons</taxon>
        <taxon>Gunneridae</taxon>
        <taxon>Pentapetalae</taxon>
        <taxon>asterids</taxon>
        <taxon>lamiids</taxon>
        <taxon>Solanales</taxon>
        <taxon>Solanaceae</taxon>
        <taxon>Solanoideae</taxon>
        <taxon>Solaneae</taxon>
        <taxon>Solanum</taxon>
    </lineage>
</organism>
<dbReference type="PaxDb" id="4113-PGSC0003DMT400068627"/>
<evidence type="ECO:0000256" key="2">
    <source>
        <dbReference type="ARBA" id="ARBA00023127"/>
    </source>
</evidence>
<dbReference type="GO" id="GO:0016538">
    <property type="term" value="F:cyclin-dependent protein serine/threonine kinase regulator activity"/>
    <property type="evidence" value="ECO:0000318"/>
    <property type="project" value="GO_Central"/>
</dbReference>
<protein>
    <submittedName>
        <fullName evidence="6">Cyclin D3.2 protein</fullName>
    </submittedName>
</protein>
<dbReference type="GO" id="GO:0000307">
    <property type="term" value="C:cyclin-dependent protein kinase holoenzyme complex"/>
    <property type="evidence" value="ECO:0000318"/>
    <property type="project" value="GO_Central"/>
</dbReference>
<dbReference type="STRING" id="4113.M1CJA9"/>
<reference evidence="7" key="1">
    <citation type="journal article" date="2011" name="Nature">
        <title>Genome sequence and analysis of the tuber crop potato.</title>
        <authorList>
            <consortium name="The Potato Genome Sequencing Consortium"/>
        </authorList>
    </citation>
    <scope>NUCLEOTIDE SEQUENCE [LARGE SCALE GENOMIC DNA]</scope>
    <source>
        <strain evidence="7">cv. DM1-3 516 R44</strain>
    </source>
</reference>
<dbReference type="PROSITE" id="PS00292">
    <property type="entry name" value="CYCLINS"/>
    <property type="match status" value="1"/>
</dbReference>
<comment type="similarity">
    <text evidence="4">Belongs to the cyclin family.</text>
</comment>
<dbReference type="InterPro" id="IPR004367">
    <property type="entry name" value="Cyclin_C-dom"/>
</dbReference>
<evidence type="ECO:0000259" key="5">
    <source>
        <dbReference type="SMART" id="SM00385"/>
    </source>
</evidence>
<dbReference type="SMART" id="SM00385">
    <property type="entry name" value="CYCLIN"/>
    <property type="match status" value="1"/>
</dbReference>
<dbReference type="Gramene" id="PGSC0003DMT400068627">
    <property type="protein sequence ID" value="PGSC0003DMT400068627"/>
    <property type="gene ID" value="PGSC0003DMG400026685"/>
</dbReference>
<sequence>MVLHLHEQNIEPQNPILNFDALLCEEGRLDEGDLGGGYHSDERNQNGVIENVKKISPLIECDLFWEDGEVETLLSNEKVNLFYCTSLVSDGVLLGVRKKSLEWMLTVIDHYGFNALTVVLAVNYFDRFISGFLFQKVKPWMSQLVAVACLSIAAKVEEIQVPLLLDLQEIWIDDQPTEFQGKCENIILGIITDSRLLHYPPSVIATVTLFYVINEIEPCNAVDYLNQFMVVLKVRKDSIDECHDLILELMGIFGSKIYQTHKRKCQSIPGTPDGVIDAYFSCESSNYSLAVAPSVSSLPEPQSKRSRT</sequence>
<dbReference type="InterPro" id="IPR006671">
    <property type="entry name" value="Cyclin_N"/>
</dbReference>
<dbReference type="eggNOG" id="KOG0656">
    <property type="taxonomic scope" value="Eukaryota"/>
</dbReference>